<accession>A0A382HYY4</accession>
<dbReference type="EMBL" id="UINC01063732">
    <property type="protein sequence ID" value="SVB91671.1"/>
    <property type="molecule type" value="Genomic_DNA"/>
</dbReference>
<dbReference type="AlphaFoldDB" id="A0A382HYY4"/>
<evidence type="ECO:0000313" key="1">
    <source>
        <dbReference type="EMBL" id="SVB91671.1"/>
    </source>
</evidence>
<gene>
    <name evidence="1" type="ORF">METZ01_LOCUS244525</name>
</gene>
<feature type="non-terminal residue" evidence="1">
    <location>
        <position position="457"/>
    </location>
</feature>
<reference evidence="1" key="1">
    <citation type="submission" date="2018-05" db="EMBL/GenBank/DDBJ databases">
        <authorList>
            <person name="Lanie J.A."/>
            <person name="Ng W.-L."/>
            <person name="Kazmierczak K.M."/>
            <person name="Andrzejewski T.M."/>
            <person name="Davidsen T.M."/>
            <person name="Wayne K.J."/>
            <person name="Tettelin H."/>
            <person name="Glass J.I."/>
            <person name="Rusch D."/>
            <person name="Podicherti R."/>
            <person name="Tsui H.-C.T."/>
            <person name="Winkler M.E."/>
        </authorList>
    </citation>
    <scope>NUCLEOTIDE SEQUENCE</scope>
</reference>
<organism evidence="1">
    <name type="scientific">marine metagenome</name>
    <dbReference type="NCBI Taxonomy" id="408172"/>
    <lineage>
        <taxon>unclassified sequences</taxon>
        <taxon>metagenomes</taxon>
        <taxon>ecological metagenomes</taxon>
    </lineage>
</organism>
<sequence>YYQGIAQRSRIGIQAMSESEACTENFVGQYPYRSSMGSYPHVSSFLTEGFEQYYDNFGMYRFDNSQGLYINVLDESVILSKEEADQYERIKVTGSGDGYGRRNILSVDPRDGLDPLPDYYKILTPNGIQDVREQDVVFYRRINKLLGANKESTGMHPMTDFMEEYLTDFMKNNFGNRVKIRFGMYEKNAGYSARHDDVAWAMARWGGFTNMLLTRETTDHNFYANHFMTRNKVDYRLCQSGLKDRVALKQIRQVGRTPEYNLMLLHNMKRYIEQYPDGEEISLIYATYGLPWPGRNPEGPLGAPHPWIKEVYHENAFNNYLSFKRYVEAVYDVNQGGRWNINFNRSDGFGSNDSRTNSLYGYSRFPSPIFGHPEDTLRFETIRDQLRQAIHIDKRKNIIIVPSHWYYNGQDTSLKIRELNNLPLNSIEEMNQGIFDITWCEQYDENGLLDQILDQGL</sequence>
<protein>
    <submittedName>
        <fullName evidence="1">Uncharacterized protein</fullName>
    </submittedName>
</protein>
<feature type="non-terminal residue" evidence="1">
    <location>
        <position position="1"/>
    </location>
</feature>
<name>A0A382HYY4_9ZZZZ</name>
<proteinExistence type="predicted"/>